<protein>
    <submittedName>
        <fullName evidence="3">EAL domain-containing protein</fullName>
    </submittedName>
</protein>
<sequence>MGKAQYIQTIVGDVPTGLPGGFFIYEADGDEKILFADSNVISLFGCENFEEFMEFVGGTFKGMVYPEDLYKIENQIQAQTVFGDKRHDYVRYRIVNKQGETKYIEDFGHLLHWNNGKSFFYVFIVDVDQNEYLNVTRNSYAEAEVLSSNRETDELTGLFNMSFFYHKVQILLNTTDMWREDSAFIHFDIPNFKLYNERHGFKMGDELLCDMARIIKDVFYTGTVARFSDDHFVIFSNGSKDEVIKNVEEVYKRMLLQDDVNKKVRVKAGIYFLDDQRAEVGLACDHARLACNSIKNRHDLNYCIYDDMLRDKMRRQQYVVDHIDEAIAKDYIKVYYQPIIRVATGEVCGMEALVRWVDPSVGMLSPLDFIETLEHFHLIHLVDEFMVKRVCQDFRNLMDNGLPTVPVSVNISRLDFDVCDVLKLLSDFCEIYEVPIDMIEVEITESAFNDNTGMIKNEVSKIRNAGYEIWIDDFGSGFSSLNTISDYEFDVLKLDLVFLRSYDSNPKTRTLMSHIIKGANDMGIKPLCEGVETEEHYQFLKEIGCERCQGYYFGKPMPLEEMLEYIAKRGLSYEGYTFE</sequence>
<dbReference type="Pfam" id="PF08447">
    <property type="entry name" value="PAS_3"/>
    <property type="match status" value="1"/>
</dbReference>
<dbReference type="CDD" id="cd01949">
    <property type="entry name" value="GGDEF"/>
    <property type="match status" value="1"/>
</dbReference>
<dbReference type="PANTHER" id="PTHR33121:SF70">
    <property type="entry name" value="SIGNALING PROTEIN YKOW"/>
    <property type="match status" value="1"/>
</dbReference>
<dbReference type="Gene3D" id="3.30.450.20">
    <property type="entry name" value="PAS domain"/>
    <property type="match status" value="1"/>
</dbReference>
<dbReference type="Pfam" id="PF00563">
    <property type="entry name" value="EAL"/>
    <property type="match status" value="1"/>
</dbReference>
<evidence type="ECO:0000313" key="3">
    <source>
        <dbReference type="EMBL" id="QFJ53555.1"/>
    </source>
</evidence>
<name>A0A5P6VLN3_PSEXY</name>
<dbReference type="KEGG" id="pxv:FXF36_01060"/>
<dbReference type="SMART" id="SM00267">
    <property type="entry name" value="GGDEF"/>
    <property type="match status" value="1"/>
</dbReference>
<dbReference type="InterPro" id="IPR029787">
    <property type="entry name" value="Nucleotide_cyclase"/>
</dbReference>
<dbReference type="InterPro" id="IPR043128">
    <property type="entry name" value="Rev_trsase/Diguanyl_cyclase"/>
</dbReference>
<dbReference type="CDD" id="cd01948">
    <property type="entry name" value="EAL"/>
    <property type="match status" value="1"/>
</dbReference>
<dbReference type="CDD" id="cd00130">
    <property type="entry name" value="PAS"/>
    <property type="match status" value="1"/>
</dbReference>
<dbReference type="Proteomes" id="UP000327030">
    <property type="component" value="Chromosome 1"/>
</dbReference>
<evidence type="ECO:0000259" key="1">
    <source>
        <dbReference type="PROSITE" id="PS50883"/>
    </source>
</evidence>
<organism evidence="3 4">
    <name type="scientific">Pseudobutyrivibrio xylanivorans</name>
    <dbReference type="NCBI Taxonomy" id="185007"/>
    <lineage>
        <taxon>Bacteria</taxon>
        <taxon>Bacillati</taxon>
        <taxon>Bacillota</taxon>
        <taxon>Clostridia</taxon>
        <taxon>Lachnospirales</taxon>
        <taxon>Lachnospiraceae</taxon>
        <taxon>Pseudobutyrivibrio</taxon>
    </lineage>
</organism>
<dbReference type="RefSeq" id="WP_151622059.1">
    <property type="nucleotide sequence ID" value="NZ_CP043028.1"/>
</dbReference>
<dbReference type="EMBL" id="CP043028">
    <property type="protein sequence ID" value="QFJ53555.1"/>
    <property type="molecule type" value="Genomic_DNA"/>
</dbReference>
<dbReference type="Pfam" id="PF00990">
    <property type="entry name" value="GGDEF"/>
    <property type="match status" value="1"/>
</dbReference>
<dbReference type="PANTHER" id="PTHR33121">
    <property type="entry name" value="CYCLIC DI-GMP PHOSPHODIESTERASE PDEF"/>
    <property type="match status" value="1"/>
</dbReference>
<proteinExistence type="predicted"/>
<dbReference type="SMART" id="SM00052">
    <property type="entry name" value="EAL"/>
    <property type="match status" value="1"/>
</dbReference>
<dbReference type="InterPro" id="IPR000014">
    <property type="entry name" value="PAS"/>
</dbReference>
<feature type="domain" description="EAL" evidence="1">
    <location>
        <begin position="316"/>
        <end position="570"/>
    </location>
</feature>
<evidence type="ECO:0000313" key="4">
    <source>
        <dbReference type="Proteomes" id="UP000327030"/>
    </source>
</evidence>
<dbReference type="SUPFAM" id="SSF55073">
    <property type="entry name" value="Nucleotide cyclase"/>
    <property type="match status" value="1"/>
</dbReference>
<reference evidence="4" key="1">
    <citation type="submission" date="2019-08" db="EMBL/GenBank/DDBJ databases">
        <title>Complete Genome Sequence of the Polysaccharide-Degrading Rumen Bacterium Pseudobutyrivibrio xylanivorans MA3014.</title>
        <authorList>
            <person name="Palevich N."/>
            <person name="Maclean P.H."/>
            <person name="Kelly W.J."/>
            <person name="Leahy S.C."/>
            <person name="Rakonjac J."/>
            <person name="Attwood G.T."/>
        </authorList>
    </citation>
    <scope>NUCLEOTIDE SEQUENCE [LARGE SCALE GENOMIC DNA]</scope>
    <source>
        <strain evidence="4">MA3014</strain>
    </source>
</reference>
<dbReference type="InterPro" id="IPR035919">
    <property type="entry name" value="EAL_sf"/>
</dbReference>
<feature type="domain" description="GGDEF" evidence="2">
    <location>
        <begin position="180"/>
        <end position="307"/>
    </location>
</feature>
<dbReference type="InterPro" id="IPR001633">
    <property type="entry name" value="EAL_dom"/>
</dbReference>
<dbReference type="PROSITE" id="PS50883">
    <property type="entry name" value="EAL"/>
    <property type="match status" value="1"/>
</dbReference>
<dbReference type="AlphaFoldDB" id="A0A5P6VLN3"/>
<gene>
    <name evidence="3" type="ORF">FXF36_01060</name>
</gene>
<dbReference type="SUPFAM" id="SSF55785">
    <property type="entry name" value="PYP-like sensor domain (PAS domain)"/>
    <property type="match status" value="1"/>
</dbReference>
<accession>A0A5P6VLN3</accession>
<dbReference type="PROSITE" id="PS50887">
    <property type="entry name" value="GGDEF"/>
    <property type="match status" value="1"/>
</dbReference>
<dbReference type="InterPro" id="IPR000160">
    <property type="entry name" value="GGDEF_dom"/>
</dbReference>
<dbReference type="Gene3D" id="3.20.20.450">
    <property type="entry name" value="EAL domain"/>
    <property type="match status" value="1"/>
</dbReference>
<dbReference type="InterPro" id="IPR013655">
    <property type="entry name" value="PAS_fold_3"/>
</dbReference>
<dbReference type="OrthoDB" id="9805474at2"/>
<evidence type="ECO:0000259" key="2">
    <source>
        <dbReference type="PROSITE" id="PS50887"/>
    </source>
</evidence>
<dbReference type="InterPro" id="IPR050706">
    <property type="entry name" value="Cyclic-di-GMP_PDE-like"/>
</dbReference>
<dbReference type="NCBIfam" id="TIGR00254">
    <property type="entry name" value="GGDEF"/>
    <property type="match status" value="1"/>
</dbReference>
<dbReference type="InterPro" id="IPR035965">
    <property type="entry name" value="PAS-like_dom_sf"/>
</dbReference>
<dbReference type="Gene3D" id="3.30.70.270">
    <property type="match status" value="1"/>
</dbReference>
<dbReference type="SUPFAM" id="SSF141868">
    <property type="entry name" value="EAL domain-like"/>
    <property type="match status" value="1"/>
</dbReference>
<dbReference type="GO" id="GO:0071111">
    <property type="term" value="F:cyclic-guanylate-specific phosphodiesterase activity"/>
    <property type="evidence" value="ECO:0007669"/>
    <property type="project" value="InterPro"/>
</dbReference>